<feature type="compositionally biased region" description="Polar residues" evidence="2">
    <location>
        <begin position="1"/>
        <end position="11"/>
    </location>
</feature>
<name>A0A6N7L4M6_9ACTN</name>
<evidence type="ECO:0000313" key="4">
    <source>
        <dbReference type="Proteomes" id="UP000450000"/>
    </source>
</evidence>
<sequence>MGTNSKSSHSSYAIAPAGAPETVEGGEGVGLSAAPAEPELSDGLVKATTDLMVAMDNLDALAVGNGVATGNYPELPDDPVERYEIFADQIKAAREAIEQLKEEGASEEEVKAQLDALRAQSLAYLNALDPEELQQIAAAKGFEHPALVGLSGKSQHPLVHWLDPYYNDDIPSKQKIQAAAQKRYEQLAAGQTVGGMTLADLQQIEGTSGAPDAPAGTWAATPDQFKAAVDAWTQASHEAAYAKGVLDSDKLKNLLDAEKQVLTAHSPDTPDLETKKNEIQVWTGDPLAVAKINQSTVMPLVQEALASGEMSLTEAQHLKPVELVGLLRTGTPEAEKEALKATAQARKDQLKALDNALDVHQGGKQDIHTELTLPDLAGSPEAAAQVASWAKSTGELHTLQQEAQGWIHETLQSPVDIGFANPALLNTHQVDPKALTTEFNAWAKNQKVGDLRAVAGELGMPDPGKANRAQLQGYIAASFNPALDKDAINAKVQATVAKKQAAAAAKAASPLASDEAVNALKSKLASSTGTASAPPAAAAGAAGTGGLTQESKVEAAIKMGASPVQAQKLAQAATAGPTKPIPKAPKKPAAPGSFNGKVQALIADLQQVKATSQDVPARIDSDVVGSWSFGAGTPANLGGTYSKSLHSAPDGSSWLFKADHNGGVIAHSEAAASHALSLGGVPAVPVYVKEVGGKVGSVQPMLKGASHFASDPHKWSQSDVDSIVRSHVGSWMVGDHDGHPANVLRTASGGLVQIDRGQAFKHWGSDKLSLGYAPSGGGSYDPVHQKLYSAALSGGLADGVKVNHAVVQPVLKNFEAIPDSQWRSMLHSTAYEGAKAGSGVHWVPAMRKQAAKKHGISAAKVSTEQIAEAFLDHAVERKQNLRKAFAEFFVKDLKMPQAASLKHGAE</sequence>
<keyword evidence="1" id="KW-0175">Coiled coil</keyword>
<gene>
    <name evidence="3" type="ORF">F7Q99_34915</name>
</gene>
<dbReference type="AlphaFoldDB" id="A0A6N7L4M6"/>
<feature type="region of interest" description="Disordered" evidence="2">
    <location>
        <begin position="568"/>
        <end position="590"/>
    </location>
</feature>
<evidence type="ECO:0000256" key="1">
    <source>
        <dbReference type="SAM" id="Coils"/>
    </source>
</evidence>
<proteinExistence type="predicted"/>
<keyword evidence="4" id="KW-1185">Reference proteome</keyword>
<feature type="region of interest" description="Disordered" evidence="2">
    <location>
        <begin position="1"/>
        <end position="35"/>
    </location>
</feature>
<dbReference type="Proteomes" id="UP000450000">
    <property type="component" value="Unassembled WGS sequence"/>
</dbReference>
<organism evidence="3 4">
    <name type="scientific">Streptomyces kaniharaensis</name>
    <dbReference type="NCBI Taxonomy" id="212423"/>
    <lineage>
        <taxon>Bacteria</taxon>
        <taxon>Bacillati</taxon>
        <taxon>Actinomycetota</taxon>
        <taxon>Actinomycetes</taxon>
        <taxon>Kitasatosporales</taxon>
        <taxon>Streptomycetaceae</taxon>
        <taxon>Streptomyces</taxon>
    </lineage>
</organism>
<evidence type="ECO:0000313" key="3">
    <source>
        <dbReference type="EMBL" id="MQS17234.1"/>
    </source>
</evidence>
<feature type="coiled-coil region" evidence="1">
    <location>
        <begin position="83"/>
        <end position="120"/>
    </location>
</feature>
<accession>A0A6N7L4M6</accession>
<reference evidence="3 4" key="1">
    <citation type="submission" date="2019-09" db="EMBL/GenBank/DDBJ databases">
        <title>Genome Sequences of Streptomyces kaniharaensis ATCC 21070.</title>
        <authorList>
            <person name="Zhu W."/>
            <person name="De Crecy-Lagard V."/>
            <person name="Richards N.G."/>
        </authorList>
    </citation>
    <scope>NUCLEOTIDE SEQUENCE [LARGE SCALE GENOMIC DNA]</scope>
    <source>
        <strain evidence="3 4">SF-557</strain>
    </source>
</reference>
<dbReference type="OrthoDB" id="2110325at2"/>
<dbReference type="EMBL" id="WBOF01000004">
    <property type="protein sequence ID" value="MQS17234.1"/>
    <property type="molecule type" value="Genomic_DNA"/>
</dbReference>
<dbReference type="RefSeq" id="WP_153469759.1">
    <property type="nucleotide sequence ID" value="NZ_WBOF01000004.1"/>
</dbReference>
<protein>
    <submittedName>
        <fullName evidence="3">Uncharacterized protein</fullName>
    </submittedName>
</protein>
<evidence type="ECO:0000256" key="2">
    <source>
        <dbReference type="SAM" id="MobiDB-lite"/>
    </source>
</evidence>
<comment type="caution">
    <text evidence="3">The sequence shown here is derived from an EMBL/GenBank/DDBJ whole genome shotgun (WGS) entry which is preliminary data.</text>
</comment>